<dbReference type="SUPFAM" id="SSF52799">
    <property type="entry name" value="(Phosphotyrosine protein) phosphatases II"/>
    <property type="match status" value="1"/>
</dbReference>
<feature type="domain" description="Tyrosine specific protein phosphatases" evidence="2">
    <location>
        <begin position="158"/>
        <end position="213"/>
    </location>
</feature>
<dbReference type="GO" id="GO:0004725">
    <property type="term" value="F:protein tyrosine phosphatase activity"/>
    <property type="evidence" value="ECO:0007669"/>
    <property type="project" value="UniProtKB-EC"/>
</dbReference>
<dbReference type="EMBL" id="UFXL01000001">
    <property type="protein sequence ID" value="SUY74223.1"/>
    <property type="molecule type" value="Genomic_DNA"/>
</dbReference>
<dbReference type="PROSITE" id="PS50056">
    <property type="entry name" value="TYR_PHOSPHATASE_2"/>
    <property type="match status" value="1"/>
</dbReference>
<gene>
    <name evidence="3" type="primary">iphP_1</name>
    <name evidence="3" type="ORF">NCTC10698_00533</name>
</gene>
<dbReference type="PANTHER" id="PTHR31126">
    <property type="entry name" value="TYROSINE-PROTEIN PHOSPHATASE"/>
    <property type="match status" value="1"/>
</dbReference>
<keyword evidence="4" id="KW-1185">Reference proteome</keyword>
<dbReference type="AlphaFoldDB" id="A0A8B4RXP5"/>
<evidence type="ECO:0000256" key="1">
    <source>
        <dbReference type="ARBA" id="ARBA00009580"/>
    </source>
</evidence>
<reference evidence="3 4" key="1">
    <citation type="submission" date="2018-06" db="EMBL/GenBank/DDBJ databases">
        <authorList>
            <consortium name="Pathogen Informatics"/>
            <person name="Doyle S."/>
        </authorList>
    </citation>
    <scope>NUCLEOTIDE SEQUENCE [LARGE SCALE GENOMIC DNA]</scope>
    <source>
        <strain evidence="3 4">NCTC10698</strain>
    </source>
</reference>
<accession>A0A8B4RXP5</accession>
<dbReference type="InterPro" id="IPR026893">
    <property type="entry name" value="Tyr/Ser_Pase_IphP-type"/>
</dbReference>
<dbReference type="InterPro" id="IPR000387">
    <property type="entry name" value="Tyr_Pase_dom"/>
</dbReference>
<comment type="caution">
    <text evidence="3">The sequence shown here is derived from an EMBL/GenBank/DDBJ whole genome shotgun (WGS) entry which is preliminary data.</text>
</comment>
<organism evidence="3 4">
    <name type="scientific">Comamonas testosteroni</name>
    <name type="common">Pseudomonas testosteroni</name>
    <dbReference type="NCBI Taxonomy" id="285"/>
    <lineage>
        <taxon>Bacteria</taxon>
        <taxon>Pseudomonadati</taxon>
        <taxon>Pseudomonadota</taxon>
        <taxon>Betaproteobacteria</taxon>
        <taxon>Burkholderiales</taxon>
        <taxon>Comamonadaceae</taxon>
        <taxon>Comamonas</taxon>
    </lineage>
</organism>
<dbReference type="PANTHER" id="PTHR31126:SF1">
    <property type="entry name" value="TYROSINE SPECIFIC PROTEIN PHOSPHATASES DOMAIN-CONTAINING PROTEIN"/>
    <property type="match status" value="1"/>
</dbReference>
<dbReference type="InterPro" id="IPR029021">
    <property type="entry name" value="Prot-tyrosine_phosphatase-like"/>
</dbReference>
<evidence type="ECO:0000313" key="4">
    <source>
        <dbReference type="Proteomes" id="UP000255070"/>
    </source>
</evidence>
<dbReference type="Proteomes" id="UP000255070">
    <property type="component" value="Unassembled WGS sequence"/>
</dbReference>
<dbReference type="Gene3D" id="3.90.190.10">
    <property type="entry name" value="Protein tyrosine phosphatase superfamily"/>
    <property type="match status" value="1"/>
</dbReference>
<dbReference type="EC" id="3.1.3.48" evidence="3"/>
<evidence type="ECO:0000313" key="3">
    <source>
        <dbReference type="EMBL" id="SUY74223.1"/>
    </source>
</evidence>
<dbReference type="Pfam" id="PF13350">
    <property type="entry name" value="Y_phosphatase3"/>
    <property type="match status" value="1"/>
</dbReference>
<proteinExistence type="inferred from homology"/>
<dbReference type="InterPro" id="IPR016130">
    <property type="entry name" value="Tyr_Pase_AS"/>
</dbReference>
<sequence length="287" mass="32552">MRRFPFGPMLLVPHPGNTDDMDGSLQSAISSDMQLNHDLLTERPARQVSLSGASNFRDLGGYRGLDGRRLQWGKLYRSAHLAHLTQQDLEQLQKLGIHRSADFRGEGESAHLSYDWPRIERHALVVEPTVVQRAQSLMEQGRNLSSRDTEELMHDTYRSFVNVYGNRFAQFLALLQLSDAPLVFHCTAGKDRTGWAAALLLTALGVDEEQIMEDYLLTNQYFKRPAQMYGQLSEEALDALWRVQPSYLMASVDVVRAQHGSVDRYLSQELGIDGTARERLAELYLET</sequence>
<evidence type="ECO:0000259" key="2">
    <source>
        <dbReference type="PROSITE" id="PS50056"/>
    </source>
</evidence>
<name>A0A8B4RXP5_COMTE</name>
<keyword evidence="3" id="KW-0378">Hydrolase</keyword>
<protein>
    <submittedName>
        <fullName evidence="3">Tyrosine-protein phosphatase</fullName>
        <ecNumber evidence="3">3.1.3.48</ecNumber>
    </submittedName>
</protein>
<comment type="similarity">
    <text evidence="1">Belongs to the protein-tyrosine phosphatase family.</text>
</comment>
<dbReference type="PROSITE" id="PS00383">
    <property type="entry name" value="TYR_PHOSPHATASE_1"/>
    <property type="match status" value="1"/>
</dbReference>